<dbReference type="InterPro" id="IPR006939">
    <property type="entry name" value="SNF5"/>
</dbReference>
<evidence type="ECO:0000256" key="1">
    <source>
        <dbReference type="ARBA" id="ARBA00004123"/>
    </source>
</evidence>
<reference evidence="11" key="1">
    <citation type="submission" date="2025-08" db="UniProtKB">
        <authorList>
            <consortium name="RefSeq"/>
        </authorList>
    </citation>
    <scope>IDENTIFICATION</scope>
</reference>
<feature type="domain" description="SWI/SNF Subunit INI1 DNA binding" evidence="9">
    <location>
        <begin position="11"/>
        <end position="92"/>
    </location>
</feature>
<organism evidence="10 11">
    <name type="scientific">Priapulus caudatus</name>
    <name type="common">Priapulid worm</name>
    <dbReference type="NCBI Taxonomy" id="37621"/>
    <lineage>
        <taxon>Eukaryota</taxon>
        <taxon>Metazoa</taxon>
        <taxon>Ecdysozoa</taxon>
        <taxon>Scalidophora</taxon>
        <taxon>Priapulida</taxon>
        <taxon>Priapulimorpha</taxon>
        <taxon>Priapulimorphida</taxon>
        <taxon>Priapulidae</taxon>
        <taxon>Priapulus</taxon>
    </lineage>
</organism>
<evidence type="ECO:0000256" key="7">
    <source>
        <dbReference type="ARBA" id="ARBA00023242"/>
    </source>
</evidence>
<dbReference type="Pfam" id="PF21459">
    <property type="entry name" value="INI1_DNA-bd"/>
    <property type="match status" value="1"/>
</dbReference>
<keyword evidence="4" id="KW-0238">DNA-binding</keyword>
<dbReference type="RefSeq" id="XP_014671695.1">
    <property type="nucleotide sequence ID" value="XM_014816209.1"/>
</dbReference>
<dbReference type="CDD" id="cd21086">
    <property type="entry name" value="WH_NTD_SMARCB1"/>
    <property type="match status" value="1"/>
</dbReference>
<dbReference type="InterPro" id="IPR017393">
    <property type="entry name" value="Sfh1/SNF5"/>
</dbReference>
<comment type="subcellular location">
    <subcellularLocation>
        <location evidence="1 8">Nucleus</location>
    </subcellularLocation>
</comment>
<dbReference type="Pfam" id="PF04855">
    <property type="entry name" value="SNF5"/>
    <property type="match status" value="1"/>
</dbReference>
<dbReference type="Proteomes" id="UP000695022">
    <property type="component" value="Unplaced"/>
</dbReference>
<sequence length="372" mass="42753">MSGELKTYGEKPKPFQLEKDGEWYYVGSQVGNYLRMFRGSLYKRYPGMWRRLLTPDERKKIQEMGGAVQQHIFATSVTLLRAAEVDDITRGNEEKYKAVIFSADQIPREAKPKRAPWVSTVPNSSHHLDAVPCATPINRNRIGHKKLRTFPLCFDDQDPVAVHEVANAMEELVPIRLDMEIEGQKLRDTFVWNKNETLITPEQFAEILCDDLDLNPLNFVPAVAQAIRQQIEAFPLDNILEEQSDQRVIIKLNIHVGNISLVDQFEWDMSEENNSPEEFALKLCSELGLGGEFVTAIAYSVRGQLSWHQRTYAFSESPLPVVEVPYRTQSEAEAWTPFLETLTDAEMEKKIRDQDRNTRRMRRLANTAPAWT</sequence>
<evidence type="ECO:0000256" key="8">
    <source>
        <dbReference type="PIRNR" id="PIRNR038126"/>
    </source>
</evidence>
<proteinExistence type="inferred from homology"/>
<keyword evidence="3 8" id="KW-0805">Transcription regulation</keyword>
<evidence type="ECO:0000256" key="2">
    <source>
        <dbReference type="ARBA" id="ARBA00010239"/>
    </source>
</evidence>
<dbReference type="PIRSF" id="PIRSF038126">
    <property type="entry name" value="SWI_SNF"/>
    <property type="match status" value="1"/>
</dbReference>
<evidence type="ECO:0000256" key="4">
    <source>
        <dbReference type="ARBA" id="ARBA00023125"/>
    </source>
</evidence>
<evidence type="ECO:0000313" key="11">
    <source>
        <dbReference type="RefSeq" id="XP_014671695.1"/>
    </source>
</evidence>
<keyword evidence="7 8" id="KW-0539">Nucleus</keyword>
<dbReference type="PANTHER" id="PTHR10019">
    <property type="entry name" value="SNF5"/>
    <property type="match status" value="1"/>
</dbReference>
<evidence type="ECO:0000259" key="9">
    <source>
        <dbReference type="Pfam" id="PF21459"/>
    </source>
</evidence>
<name>A0ABM1EHM4_PRICU</name>
<gene>
    <name evidence="11" type="primary">LOC106812355</name>
</gene>
<evidence type="ECO:0000256" key="6">
    <source>
        <dbReference type="ARBA" id="ARBA00023163"/>
    </source>
</evidence>
<keyword evidence="6 8" id="KW-0804">Transcription</keyword>
<accession>A0ABM1EHM4</accession>
<evidence type="ECO:0000313" key="10">
    <source>
        <dbReference type="Proteomes" id="UP000695022"/>
    </source>
</evidence>
<evidence type="ECO:0000256" key="3">
    <source>
        <dbReference type="ARBA" id="ARBA00023015"/>
    </source>
</evidence>
<evidence type="ECO:0000256" key="5">
    <source>
        <dbReference type="ARBA" id="ARBA00023159"/>
    </source>
</evidence>
<comment type="similarity">
    <text evidence="2 8">Belongs to the SNF5 family.</text>
</comment>
<keyword evidence="10" id="KW-1185">Reference proteome</keyword>
<dbReference type="InterPro" id="IPR048664">
    <property type="entry name" value="INI1_DNA-bd"/>
</dbReference>
<keyword evidence="5" id="KW-0010">Activator</keyword>
<protein>
    <submittedName>
        <fullName evidence="11">SWI/SNF-related matrix-associated actin-dependent regulator of chromatin subfamily B member 1-like isoform X1</fullName>
    </submittedName>
</protein>
<dbReference type="GeneID" id="106812355"/>